<sequence>MEFFKLPMAGMCCSKSGSFLSFGFEQVMAAVELHS</sequence>
<protein>
    <submittedName>
        <fullName evidence="1">Uncharacterized protein</fullName>
    </submittedName>
</protein>
<keyword evidence="2" id="KW-1185">Reference proteome</keyword>
<evidence type="ECO:0000313" key="1">
    <source>
        <dbReference type="EMBL" id="CAI9262749.1"/>
    </source>
</evidence>
<dbReference type="Proteomes" id="UP001177003">
    <property type="component" value="Chromosome 0"/>
</dbReference>
<evidence type="ECO:0000313" key="2">
    <source>
        <dbReference type="Proteomes" id="UP001177003"/>
    </source>
</evidence>
<name>A0AA35V6C4_LACSI</name>
<accession>A0AA35V6C4</accession>
<gene>
    <name evidence="1" type="ORF">LSALG_LOCUS3474</name>
</gene>
<reference evidence="1" key="1">
    <citation type="submission" date="2023-04" db="EMBL/GenBank/DDBJ databases">
        <authorList>
            <person name="Vijverberg K."/>
            <person name="Xiong W."/>
            <person name="Schranz E."/>
        </authorList>
    </citation>
    <scope>NUCLEOTIDE SEQUENCE</scope>
</reference>
<dbReference type="AlphaFoldDB" id="A0AA35V6C4"/>
<dbReference type="EMBL" id="OX465086">
    <property type="protein sequence ID" value="CAI9262749.1"/>
    <property type="molecule type" value="Genomic_DNA"/>
</dbReference>
<organism evidence="1 2">
    <name type="scientific">Lactuca saligna</name>
    <name type="common">Willowleaf lettuce</name>
    <dbReference type="NCBI Taxonomy" id="75948"/>
    <lineage>
        <taxon>Eukaryota</taxon>
        <taxon>Viridiplantae</taxon>
        <taxon>Streptophyta</taxon>
        <taxon>Embryophyta</taxon>
        <taxon>Tracheophyta</taxon>
        <taxon>Spermatophyta</taxon>
        <taxon>Magnoliopsida</taxon>
        <taxon>eudicotyledons</taxon>
        <taxon>Gunneridae</taxon>
        <taxon>Pentapetalae</taxon>
        <taxon>asterids</taxon>
        <taxon>campanulids</taxon>
        <taxon>Asterales</taxon>
        <taxon>Asteraceae</taxon>
        <taxon>Cichorioideae</taxon>
        <taxon>Cichorieae</taxon>
        <taxon>Lactucinae</taxon>
        <taxon>Lactuca</taxon>
    </lineage>
</organism>
<proteinExistence type="predicted"/>